<dbReference type="Proteomes" id="UP001472677">
    <property type="component" value="Unassembled WGS sequence"/>
</dbReference>
<dbReference type="Pfam" id="PF07498">
    <property type="entry name" value="Rho_N"/>
    <property type="match status" value="1"/>
</dbReference>
<proteinExistence type="predicted"/>
<name>A0ABR2AP65_9ROSI</name>
<reference evidence="4 5" key="1">
    <citation type="journal article" date="2024" name="G3 (Bethesda)">
        <title>Genome assembly of Hibiscus sabdariffa L. provides insights into metabolisms of medicinal natural products.</title>
        <authorList>
            <person name="Kim T."/>
        </authorList>
    </citation>
    <scope>NUCLEOTIDE SEQUENCE [LARGE SCALE GENOMIC DNA]</scope>
    <source>
        <strain evidence="4">TK-2024</strain>
        <tissue evidence="4">Old leaves</tissue>
    </source>
</reference>
<feature type="compositionally biased region" description="Polar residues" evidence="1">
    <location>
        <begin position="364"/>
        <end position="374"/>
    </location>
</feature>
<evidence type="ECO:0000256" key="2">
    <source>
        <dbReference type="SAM" id="Phobius"/>
    </source>
</evidence>
<keyword evidence="5" id="KW-1185">Reference proteome</keyword>
<dbReference type="InterPro" id="IPR011112">
    <property type="entry name" value="Rho-like_N"/>
</dbReference>
<feature type="region of interest" description="Disordered" evidence="1">
    <location>
        <begin position="345"/>
        <end position="375"/>
    </location>
</feature>
<feature type="transmembrane region" description="Helical" evidence="2">
    <location>
        <begin position="35"/>
        <end position="58"/>
    </location>
</feature>
<comment type="caution">
    <text evidence="4">The sequence shown here is derived from an EMBL/GenBank/DDBJ whole genome shotgun (WGS) entry which is preliminary data.</text>
</comment>
<feature type="region of interest" description="Disordered" evidence="1">
    <location>
        <begin position="157"/>
        <end position="176"/>
    </location>
</feature>
<feature type="compositionally biased region" description="Basic and acidic residues" evidence="1">
    <location>
        <begin position="210"/>
        <end position="226"/>
    </location>
</feature>
<organism evidence="4 5">
    <name type="scientific">Hibiscus sabdariffa</name>
    <name type="common">roselle</name>
    <dbReference type="NCBI Taxonomy" id="183260"/>
    <lineage>
        <taxon>Eukaryota</taxon>
        <taxon>Viridiplantae</taxon>
        <taxon>Streptophyta</taxon>
        <taxon>Embryophyta</taxon>
        <taxon>Tracheophyta</taxon>
        <taxon>Spermatophyta</taxon>
        <taxon>Magnoliopsida</taxon>
        <taxon>eudicotyledons</taxon>
        <taxon>Gunneridae</taxon>
        <taxon>Pentapetalae</taxon>
        <taxon>rosids</taxon>
        <taxon>malvids</taxon>
        <taxon>Malvales</taxon>
        <taxon>Malvaceae</taxon>
        <taxon>Malvoideae</taxon>
        <taxon>Hibiscus</taxon>
    </lineage>
</organism>
<keyword evidence="2" id="KW-1133">Transmembrane helix</keyword>
<evidence type="ECO:0000256" key="1">
    <source>
        <dbReference type="SAM" id="MobiDB-lite"/>
    </source>
</evidence>
<dbReference type="EMBL" id="JBBPBM010000478">
    <property type="protein sequence ID" value="KAK8494959.1"/>
    <property type="molecule type" value="Genomic_DNA"/>
</dbReference>
<evidence type="ECO:0000313" key="4">
    <source>
        <dbReference type="EMBL" id="KAK8494959.1"/>
    </source>
</evidence>
<evidence type="ECO:0000313" key="5">
    <source>
        <dbReference type="Proteomes" id="UP001472677"/>
    </source>
</evidence>
<keyword evidence="2" id="KW-0472">Membrane</keyword>
<accession>A0ABR2AP65</accession>
<feature type="domain" description="Rho termination factor-like N-terminal" evidence="3">
    <location>
        <begin position="377"/>
        <end position="405"/>
    </location>
</feature>
<feature type="region of interest" description="Disordered" evidence="1">
    <location>
        <begin position="186"/>
        <end position="255"/>
    </location>
</feature>
<dbReference type="PANTHER" id="PTHR34449:SF2">
    <property type="entry name" value="RHO TERMINATION FACTOR"/>
    <property type="match status" value="1"/>
</dbReference>
<feature type="compositionally biased region" description="Basic residues" evidence="1">
    <location>
        <begin position="194"/>
        <end position="209"/>
    </location>
</feature>
<sequence>MKANDEIMLIKEPSETNDYGHYHLSSNFSLRKMKIIAGTSSIYFTFIAIVISLCVLFFSITTINRIAKDMVTFFGHALLAFHLSILKNLSHDNLLNLAEIADKFKPSVSSIESDGNTKGSRCSTYALGRMNDASEESTNGSREEIVALFRRIQSSISKAETQRASNSSNHKPTTESVMDVLHKSGKNLQDTRPKKGAKALRWRSGIPKKRQGDGKKAAAASKEFDLSRPPSNFMKRTPIPHPTTPRIKTPEGNIESMTDEGSELTIIEKLKAPAAMQGFNLSRLPSNFMKKSPIPHPTAPRTEPPEGNIEAVSALAKVEKLKAAAAAAMKDFNLSRLPSNFIKKSPILHPTAPRTKSPEGNIEAVSTSEGSASANIEKLRLPELKELAKARGIKGYSKLKKSELLQLLIP</sequence>
<protein>
    <recommendedName>
        <fullName evidence="3">Rho termination factor-like N-terminal domain-containing protein</fullName>
    </recommendedName>
</protein>
<evidence type="ECO:0000259" key="3">
    <source>
        <dbReference type="Pfam" id="PF07498"/>
    </source>
</evidence>
<dbReference type="PANTHER" id="PTHR34449">
    <property type="entry name" value="RHO TERMINATION FACTOR"/>
    <property type="match status" value="1"/>
</dbReference>
<gene>
    <name evidence="4" type="ORF">V6N12_003672</name>
</gene>
<keyword evidence="2" id="KW-0812">Transmembrane</keyword>